<keyword evidence="4" id="KW-0732">Signal</keyword>
<name>A0ABU2HID4_9GAMM</name>
<comment type="caution">
    <text evidence="5">The sequence shown here is derived from an EMBL/GenBank/DDBJ whole genome shotgun (WGS) entry which is preliminary data.</text>
</comment>
<dbReference type="PANTHER" id="PTHR45586:SF14">
    <property type="entry name" value="TETRATRICOPEPTIDE TPR_2 REPEAT PROTEIN"/>
    <property type="match status" value="1"/>
</dbReference>
<feature type="repeat" description="TPR" evidence="3">
    <location>
        <begin position="40"/>
        <end position="73"/>
    </location>
</feature>
<dbReference type="Pfam" id="PF13432">
    <property type="entry name" value="TPR_16"/>
    <property type="match status" value="2"/>
</dbReference>
<dbReference type="InterPro" id="IPR011990">
    <property type="entry name" value="TPR-like_helical_dom_sf"/>
</dbReference>
<dbReference type="Proteomes" id="UP001267407">
    <property type="component" value="Unassembled WGS sequence"/>
</dbReference>
<feature type="repeat" description="TPR" evidence="3">
    <location>
        <begin position="284"/>
        <end position="317"/>
    </location>
</feature>
<keyword evidence="6" id="KW-1185">Reference proteome</keyword>
<dbReference type="Pfam" id="PF13181">
    <property type="entry name" value="TPR_8"/>
    <property type="match status" value="1"/>
</dbReference>
<organism evidence="5 6">
    <name type="scientific">Marinobacter xiaoshiensis</name>
    <dbReference type="NCBI Taxonomy" id="3073652"/>
    <lineage>
        <taxon>Bacteria</taxon>
        <taxon>Pseudomonadati</taxon>
        <taxon>Pseudomonadota</taxon>
        <taxon>Gammaproteobacteria</taxon>
        <taxon>Pseudomonadales</taxon>
        <taxon>Marinobacteraceae</taxon>
        <taxon>Marinobacter</taxon>
    </lineage>
</organism>
<accession>A0ABU2HID4</accession>
<dbReference type="PROSITE" id="PS50005">
    <property type="entry name" value="TPR"/>
    <property type="match status" value="2"/>
</dbReference>
<reference evidence="5" key="1">
    <citation type="submission" date="2023-09" db="EMBL/GenBank/DDBJ databases">
        <title>Marinobacter sediminicola sp. nov. and Marinobacter maritimum sp. nov., isolated from marine sediment.</title>
        <authorList>
            <person name="An J."/>
        </authorList>
    </citation>
    <scope>NUCLEOTIDE SEQUENCE</scope>
    <source>
        <strain evidence="5">F60267</strain>
    </source>
</reference>
<protein>
    <submittedName>
        <fullName evidence="5">Tetratricopeptide repeat protein</fullName>
    </submittedName>
</protein>
<evidence type="ECO:0000256" key="3">
    <source>
        <dbReference type="PROSITE-ProRule" id="PRU00339"/>
    </source>
</evidence>
<dbReference type="InterPro" id="IPR051012">
    <property type="entry name" value="CellSynth/LPSAsmb/PSIAsmb"/>
</dbReference>
<evidence type="ECO:0000313" key="6">
    <source>
        <dbReference type="Proteomes" id="UP001267407"/>
    </source>
</evidence>
<keyword evidence="1" id="KW-0677">Repeat</keyword>
<evidence type="ECO:0000256" key="2">
    <source>
        <dbReference type="ARBA" id="ARBA00022803"/>
    </source>
</evidence>
<dbReference type="RefSeq" id="WP_310966238.1">
    <property type="nucleotide sequence ID" value="NZ_JAVMBO010000014.1"/>
</dbReference>
<sequence>MITRQTKKKTLPGLVLVSSLMLAAPLLLSGCNSGPDTSEALSHITRAETYSDQGQYRSALLEIKNAIQKDPNNVEHIVRLADMYLELGASKEAAELLAPWVKEQPNAVALTLARAYVEQGKHLSATETLALQTPSSPDDQLEASLIRAEALRRSGEVAEALALYTSLATSNGSSIPAITGVLQAQINLGKNEQAVETADNWLAKNQAAPEVLYWKGQAQYRLNQLDLAAATLTDAVGELPTSDIFLPIRRNVLTTLSRVLTEQGKITEAQIYNRILAENINTGAREQAEAAVAALKEGNFEEAKAILRDTLKLDPENEQVALMLGAISAGTGDLDEGAQLLKENLDPETTPVQFIRAATMAQIDTGDREDALATLTRAIEARPNDNELLAMHGILALSLPGHENAGIASLSKAVGNEPGRVRLRLALARHYLQNDQPEQALGQLRMAFTSDPSDWSTTSTYLNVLIQQGEQQEAAEIRDSLLNGYGDQPRAILLASLADARLGNPDAAIARLEKLTKESPELQAPKVALASLYAQTGKRSDAVDLLVDAATITPDAIRPLQQAGQIYMQDHTVPEAKSWLADVAKAHPELKQNTDTLTALIAITQGELASARATLSQWKDSDSITVKRAHGQLLLAEAKAAADKKDWTKARAKAAEAIALEPENIGFALLPAGIAQMEGKLDDAFSALDGVEKIHGELPATILSRTRLLQQQKGPEGAYAYLSERWQATKNPSLMPSLIVLAQASAPDSMDGLTRNWVQEAPQSLAAHMARADWLLTNGQETAAVSHYEQVIAKQPNSVTALNNLAWTLREENPKRALNLAKQASELAPNSPAVLDTYGWILHLSGQQTEAKAVIEKALDLAPGNAEIEEHLEAVKKAM</sequence>
<evidence type="ECO:0000256" key="4">
    <source>
        <dbReference type="SAM" id="SignalP"/>
    </source>
</evidence>
<dbReference type="SMART" id="SM00028">
    <property type="entry name" value="TPR"/>
    <property type="match status" value="10"/>
</dbReference>
<feature type="signal peptide" evidence="4">
    <location>
        <begin position="1"/>
        <end position="23"/>
    </location>
</feature>
<evidence type="ECO:0000256" key="1">
    <source>
        <dbReference type="ARBA" id="ARBA00022737"/>
    </source>
</evidence>
<keyword evidence="2 3" id="KW-0802">TPR repeat</keyword>
<dbReference type="Gene3D" id="1.25.40.10">
    <property type="entry name" value="Tetratricopeptide repeat domain"/>
    <property type="match status" value="5"/>
</dbReference>
<dbReference type="Pfam" id="PF13429">
    <property type="entry name" value="TPR_15"/>
    <property type="match status" value="1"/>
</dbReference>
<dbReference type="PROSITE" id="PS51257">
    <property type="entry name" value="PROKAR_LIPOPROTEIN"/>
    <property type="match status" value="1"/>
</dbReference>
<gene>
    <name evidence="5" type="ORF">RKA07_09900</name>
</gene>
<dbReference type="Pfam" id="PF14559">
    <property type="entry name" value="TPR_19"/>
    <property type="match status" value="2"/>
</dbReference>
<dbReference type="InterPro" id="IPR019734">
    <property type="entry name" value="TPR_rpt"/>
</dbReference>
<dbReference type="EMBL" id="JAVMBO010000014">
    <property type="protein sequence ID" value="MDS1310400.1"/>
    <property type="molecule type" value="Genomic_DNA"/>
</dbReference>
<feature type="chain" id="PRO_5045724831" evidence="4">
    <location>
        <begin position="24"/>
        <end position="879"/>
    </location>
</feature>
<proteinExistence type="predicted"/>
<dbReference type="PANTHER" id="PTHR45586">
    <property type="entry name" value="TPR REPEAT-CONTAINING PROTEIN PA4667"/>
    <property type="match status" value="1"/>
</dbReference>
<evidence type="ECO:0000313" key="5">
    <source>
        <dbReference type="EMBL" id="MDS1310400.1"/>
    </source>
</evidence>
<dbReference type="SUPFAM" id="SSF48452">
    <property type="entry name" value="TPR-like"/>
    <property type="match status" value="5"/>
</dbReference>